<evidence type="ECO:0008006" key="4">
    <source>
        <dbReference type="Google" id="ProtNLM"/>
    </source>
</evidence>
<feature type="transmembrane region" description="Helical" evidence="1">
    <location>
        <begin position="247"/>
        <end position="267"/>
    </location>
</feature>
<comment type="caution">
    <text evidence="2">The sequence shown here is derived from an EMBL/GenBank/DDBJ whole genome shotgun (WGS) entry which is preliminary data.</text>
</comment>
<dbReference type="AlphaFoldDB" id="A0A4Q7J449"/>
<feature type="transmembrane region" description="Helical" evidence="1">
    <location>
        <begin position="206"/>
        <end position="227"/>
    </location>
</feature>
<dbReference type="EMBL" id="SFCC01000009">
    <property type="protein sequence ID" value="RZQ62310.1"/>
    <property type="molecule type" value="Genomic_DNA"/>
</dbReference>
<organism evidence="2 3">
    <name type="scientific">Amycolatopsis suaedae</name>
    <dbReference type="NCBI Taxonomy" id="2510978"/>
    <lineage>
        <taxon>Bacteria</taxon>
        <taxon>Bacillati</taxon>
        <taxon>Actinomycetota</taxon>
        <taxon>Actinomycetes</taxon>
        <taxon>Pseudonocardiales</taxon>
        <taxon>Pseudonocardiaceae</taxon>
        <taxon>Amycolatopsis</taxon>
    </lineage>
</organism>
<gene>
    <name evidence="2" type="ORF">EWH70_18715</name>
</gene>
<feature type="transmembrane region" description="Helical" evidence="1">
    <location>
        <begin position="89"/>
        <end position="106"/>
    </location>
</feature>
<keyword evidence="3" id="KW-1185">Reference proteome</keyword>
<protein>
    <recommendedName>
        <fullName evidence="4">DUF3995 domain-containing protein</fullName>
    </recommendedName>
</protein>
<proteinExistence type="predicted"/>
<dbReference type="OrthoDB" id="2717873at2"/>
<evidence type="ECO:0000256" key="1">
    <source>
        <dbReference type="SAM" id="Phobius"/>
    </source>
</evidence>
<evidence type="ECO:0000313" key="3">
    <source>
        <dbReference type="Proteomes" id="UP000292003"/>
    </source>
</evidence>
<dbReference type="Proteomes" id="UP000292003">
    <property type="component" value="Unassembled WGS sequence"/>
</dbReference>
<feature type="transmembrane region" description="Helical" evidence="1">
    <location>
        <begin position="166"/>
        <end position="185"/>
    </location>
</feature>
<keyword evidence="1" id="KW-0812">Transmembrane</keyword>
<accession>A0A4Q7J449</accession>
<reference evidence="2 3" key="1">
    <citation type="submission" date="2019-02" db="EMBL/GenBank/DDBJ databases">
        <title>Draft genome sequence of Amycolatopsis sp. 8-3EHSu isolated from roots of Suaeda maritima.</title>
        <authorList>
            <person name="Duangmal K."/>
            <person name="Chantavorakit T."/>
        </authorList>
    </citation>
    <scope>NUCLEOTIDE SEQUENCE [LARGE SCALE GENOMIC DNA]</scope>
    <source>
        <strain evidence="2 3">8-3EHSu</strain>
    </source>
</reference>
<feature type="transmembrane region" description="Helical" evidence="1">
    <location>
        <begin position="127"/>
        <end position="146"/>
    </location>
</feature>
<name>A0A4Q7J449_9PSEU</name>
<sequence length="280" mass="29681">MPLRRDLALESTAGAPADWAAVAAGVLGMVAVAASARGAGWAARVLAWGCCGVLLAVGGVVIFDVVMTVAHVADLTGPEALRPVDWPGAVTRLLCLTSAALLVSANRRDVSAPCVHLPRQPPRWRNVFGYLAFALSLPYPVLKTTWALGGRLGLTRSDFVQGFDAGWLPVVPALVGSVGALVLVQRWGRIVPSWVPVLGDRQVPRWPVLAGGWLATAVLCSIGPAAVYKGLQYLGQPESGLESWVPLTFYASWLLWGVALGGATLTYQQRTRPACRRCGR</sequence>
<dbReference type="RefSeq" id="WP_130476738.1">
    <property type="nucleotide sequence ID" value="NZ_SFCC01000009.1"/>
</dbReference>
<keyword evidence="1" id="KW-0472">Membrane</keyword>
<feature type="transmembrane region" description="Helical" evidence="1">
    <location>
        <begin position="46"/>
        <end position="69"/>
    </location>
</feature>
<keyword evidence="1" id="KW-1133">Transmembrane helix</keyword>
<evidence type="ECO:0000313" key="2">
    <source>
        <dbReference type="EMBL" id="RZQ62310.1"/>
    </source>
</evidence>
<feature type="transmembrane region" description="Helical" evidence="1">
    <location>
        <begin position="20"/>
        <end position="39"/>
    </location>
</feature>